<proteinExistence type="predicted"/>
<comment type="subcellular location">
    <subcellularLocation>
        <location evidence="2">Cytoplasm</location>
        <location evidence="2">Cytoskeleton</location>
        <location evidence="2">Cilium axoneme</location>
    </subcellularLocation>
    <subcellularLocation>
        <location evidence="1">Membrane</location>
        <topology evidence="1">Single-pass membrane protein</topology>
    </subcellularLocation>
</comment>
<keyword evidence="3" id="KW-0732">Signal</keyword>
<evidence type="ECO:0000256" key="2">
    <source>
        <dbReference type="ARBA" id="ARBA00004430"/>
    </source>
</evidence>
<accession>A0ABQ7GJQ1</accession>
<organism evidence="4 5">
    <name type="scientific">Dunaliella salina</name>
    <name type="common">Green alga</name>
    <name type="synonym">Protococcus salinus</name>
    <dbReference type="NCBI Taxonomy" id="3046"/>
    <lineage>
        <taxon>Eukaryota</taxon>
        <taxon>Viridiplantae</taxon>
        <taxon>Chlorophyta</taxon>
        <taxon>core chlorophytes</taxon>
        <taxon>Chlorophyceae</taxon>
        <taxon>CS clade</taxon>
        <taxon>Chlamydomonadales</taxon>
        <taxon>Dunaliellaceae</taxon>
        <taxon>Dunaliella</taxon>
    </lineage>
</organism>
<dbReference type="SUPFAM" id="SSF52058">
    <property type="entry name" value="L domain-like"/>
    <property type="match status" value="1"/>
</dbReference>
<evidence type="ECO:0000313" key="5">
    <source>
        <dbReference type="Proteomes" id="UP000815325"/>
    </source>
</evidence>
<evidence type="ECO:0000313" key="4">
    <source>
        <dbReference type="EMBL" id="KAF5834845.1"/>
    </source>
</evidence>
<gene>
    <name evidence="4" type="ORF">DUNSADRAFT_8346</name>
</gene>
<dbReference type="InterPro" id="IPR032675">
    <property type="entry name" value="LRR_dom_sf"/>
</dbReference>
<dbReference type="Proteomes" id="UP000815325">
    <property type="component" value="Unassembled WGS sequence"/>
</dbReference>
<dbReference type="Gene3D" id="3.80.10.10">
    <property type="entry name" value="Ribonuclease Inhibitor"/>
    <property type="match status" value="1"/>
</dbReference>
<name>A0ABQ7GJQ1_DUNSA</name>
<sequence length="283" mass="31415">MPNGIGRVFTLWLFDISKNSLEGSVPPDICGPDTKLFFLRIEDNKLSGDLNLARCTQLGYVEAKGNNFSTVFTEEISALPALRGVYLEENSLAGVIPPPIFINFLPQLEELGLFKNKLSGPLPVMQLYSMKYISFADNRLIGPVPESWVRAARPGLLVALETNYLSCCGTDPLPAEELIFQRDIIQIDEVYRGVNYSAPRLPSFLALSDELEPVRAFPRQSFRATGLRCPKLRLAGQSDPEPTPPGNPASSIMWYLDPSYYMFEKCKWSAVGQPYPAGAHPLP</sequence>
<evidence type="ECO:0000256" key="3">
    <source>
        <dbReference type="ARBA" id="ARBA00022729"/>
    </source>
</evidence>
<dbReference type="PANTHER" id="PTHR48053">
    <property type="entry name" value="LEUCINE RICH REPEAT FAMILY PROTEIN, EXPRESSED"/>
    <property type="match status" value="1"/>
</dbReference>
<evidence type="ECO:0000256" key="1">
    <source>
        <dbReference type="ARBA" id="ARBA00004167"/>
    </source>
</evidence>
<dbReference type="EMBL" id="MU069735">
    <property type="protein sequence ID" value="KAF5834845.1"/>
    <property type="molecule type" value="Genomic_DNA"/>
</dbReference>
<protein>
    <submittedName>
        <fullName evidence="4">Uncharacterized protein</fullName>
    </submittedName>
</protein>
<comment type="caution">
    <text evidence="4">The sequence shown here is derived from an EMBL/GenBank/DDBJ whole genome shotgun (WGS) entry which is preliminary data.</text>
</comment>
<dbReference type="PANTHER" id="PTHR48053:SF71">
    <property type="entry name" value="LEUCINE RICH REPEAT FAMILY PROTEIN, EXPRESSED"/>
    <property type="match status" value="1"/>
</dbReference>
<keyword evidence="5" id="KW-1185">Reference proteome</keyword>
<dbReference type="InterPro" id="IPR051716">
    <property type="entry name" value="Plant_RL_S/T_kinase"/>
</dbReference>
<reference evidence="4" key="1">
    <citation type="submission" date="2017-08" db="EMBL/GenBank/DDBJ databases">
        <authorList>
            <person name="Polle J.E."/>
            <person name="Barry K."/>
            <person name="Cushman J."/>
            <person name="Schmutz J."/>
            <person name="Tran D."/>
            <person name="Hathwaick L.T."/>
            <person name="Yim W.C."/>
            <person name="Jenkins J."/>
            <person name="Mckie-Krisberg Z.M."/>
            <person name="Prochnik S."/>
            <person name="Lindquist E."/>
            <person name="Dockter R.B."/>
            <person name="Adam C."/>
            <person name="Molina H."/>
            <person name="Bunkerborg J."/>
            <person name="Jin E."/>
            <person name="Buchheim M."/>
            <person name="Magnuson J."/>
        </authorList>
    </citation>
    <scope>NUCLEOTIDE SEQUENCE</scope>
    <source>
        <strain evidence="4">CCAP 19/18</strain>
    </source>
</reference>